<dbReference type="AlphaFoldDB" id="A0A7X6DUK4"/>
<keyword evidence="8" id="KW-1185">Reference proteome</keyword>
<dbReference type="HAMAP" id="MF_01804">
    <property type="entry name" value="ScpB"/>
    <property type="match status" value="1"/>
</dbReference>
<keyword evidence="2 5" id="KW-0132">Cell division</keyword>
<evidence type="ECO:0000313" key="7">
    <source>
        <dbReference type="EMBL" id="NKE73682.1"/>
    </source>
</evidence>
<evidence type="ECO:0000256" key="1">
    <source>
        <dbReference type="ARBA" id="ARBA00022490"/>
    </source>
</evidence>
<protein>
    <recommendedName>
        <fullName evidence="5">Segregation and condensation protein B</fullName>
    </recommendedName>
</protein>
<keyword evidence="3 5" id="KW-0159">Chromosome partition</keyword>
<dbReference type="PANTHER" id="PTHR34298">
    <property type="entry name" value="SEGREGATION AND CONDENSATION PROTEIN B"/>
    <property type="match status" value="1"/>
</dbReference>
<keyword evidence="1 5" id="KW-0963">Cytoplasm</keyword>
<feature type="compositionally biased region" description="Polar residues" evidence="6">
    <location>
        <begin position="226"/>
        <end position="235"/>
    </location>
</feature>
<dbReference type="PANTHER" id="PTHR34298:SF2">
    <property type="entry name" value="SEGREGATION AND CONDENSATION PROTEIN B"/>
    <property type="match status" value="1"/>
</dbReference>
<feature type="region of interest" description="Disordered" evidence="6">
    <location>
        <begin position="179"/>
        <end position="235"/>
    </location>
</feature>
<dbReference type="Gene3D" id="1.10.10.10">
    <property type="entry name" value="Winged helix-like DNA-binding domain superfamily/Winged helix DNA-binding domain"/>
    <property type="match status" value="2"/>
</dbReference>
<comment type="caution">
    <text evidence="7">The sequence shown here is derived from an EMBL/GenBank/DDBJ whole genome shotgun (WGS) entry which is preliminary data.</text>
</comment>
<dbReference type="Pfam" id="PF04079">
    <property type="entry name" value="SMC_ScpB"/>
    <property type="match status" value="1"/>
</dbReference>
<evidence type="ECO:0000256" key="3">
    <source>
        <dbReference type="ARBA" id="ARBA00022829"/>
    </source>
</evidence>
<comment type="similarity">
    <text evidence="5">Belongs to the ScpB family.</text>
</comment>
<comment type="subunit">
    <text evidence="5">Homodimer. Homodimerization may be required to stabilize the binding of ScpA to the Smc head domains. Component of a cohesin-like complex composed of ScpA, ScpB and the Smc homodimer, in which ScpA and ScpB bind to the head domain of Smc. The presence of the three proteins is required for the association of the complex with DNA.</text>
</comment>
<dbReference type="InterPro" id="IPR005234">
    <property type="entry name" value="ScpB_csome_segregation"/>
</dbReference>
<reference evidence="7 8" key="1">
    <citation type="journal article" date="2020" name="Nature">
        <title>Bacterial chemolithoautotrophy via manganese oxidation.</title>
        <authorList>
            <person name="Yu H."/>
            <person name="Leadbetter J.R."/>
        </authorList>
    </citation>
    <scope>NUCLEOTIDE SEQUENCE [LARGE SCALE GENOMIC DNA]</scope>
    <source>
        <strain evidence="7 8">Mn-1</strain>
    </source>
</reference>
<comment type="function">
    <text evidence="5">Participates in chromosomal partition during cell division. May act via the formation of a condensin-like complex containing Smc and ScpA that pull DNA away from mid-cell into both cell halves.</text>
</comment>
<dbReference type="GO" id="GO:0005737">
    <property type="term" value="C:cytoplasm"/>
    <property type="evidence" value="ECO:0007669"/>
    <property type="project" value="UniProtKB-SubCell"/>
</dbReference>
<dbReference type="EMBL" id="VTOW01000010">
    <property type="protein sequence ID" value="NKE73682.1"/>
    <property type="molecule type" value="Genomic_DNA"/>
</dbReference>
<proteinExistence type="inferred from homology"/>
<feature type="compositionally biased region" description="Polar residues" evidence="6">
    <location>
        <begin position="185"/>
        <end position="198"/>
    </location>
</feature>
<comment type="subcellular location">
    <subcellularLocation>
        <location evidence="5">Cytoplasm</location>
    </subcellularLocation>
    <text evidence="5">Associated with two foci at the outer edges of the nucleoid region in young cells, and at four foci within both cell halves in older cells.</text>
</comment>
<dbReference type="Proteomes" id="UP000534783">
    <property type="component" value="Unassembled WGS sequence"/>
</dbReference>
<keyword evidence="4 5" id="KW-0131">Cell cycle</keyword>
<dbReference type="RefSeq" id="WP_168063646.1">
    <property type="nucleotide sequence ID" value="NZ_VTOW01000010.1"/>
</dbReference>
<dbReference type="GO" id="GO:0006260">
    <property type="term" value="P:DNA replication"/>
    <property type="evidence" value="ECO:0007669"/>
    <property type="project" value="UniProtKB-UniRule"/>
</dbReference>
<evidence type="ECO:0000256" key="4">
    <source>
        <dbReference type="ARBA" id="ARBA00023306"/>
    </source>
</evidence>
<evidence type="ECO:0000313" key="8">
    <source>
        <dbReference type="Proteomes" id="UP000534783"/>
    </source>
</evidence>
<evidence type="ECO:0000256" key="6">
    <source>
        <dbReference type="SAM" id="MobiDB-lite"/>
    </source>
</evidence>
<dbReference type="GO" id="GO:0051304">
    <property type="term" value="P:chromosome separation"/>
    <property type="evidence" value="ECO:0007669"/>
    <property type="project" value="InterPro"/>
</dbReference>
<dbReference type="InterPro" id="IPR036388">
    <property type="entry name" value="WH-like_DNA-bd_sf"/>
</dbReference>
<evidence type="ECO:0000256" key="5">
    <source>
        <dbReference type="HAMAP-Rule" id="MF_01804"/>
    </source>
</evidence>
<accession>A0A7X6DUK4</accession>
<dbReference type="GO" id="GO:0051301">
    <property type="term" value="P:cell division"/>
    <property type="evidence" value="ECO:0007669"/>
    <property type="project" value="UniProtKB-KW"/>
</dbReference>
<sequence>MEDHEIKPVIEALMFVSGDPISIDRLHDVLTAVDKAKIRALLEELKFDYVQSNRGLQVVEVAGGYQITTRIEMAPWIKEMEKVKAAARLSKPGLETLAIIAYKQPATRAEIEQIRGVDAAGVLKTLMERKLIKIVGRKEVAGRPMMYGTTREFLQYFGLADITGLPTLKEFSEVVDAEREGEVYSETSEAISDSTQQPPLEGASSEAPETMAEAETPEPLEEETILSGSNPSQGE</sequence>
<dbReference type="InterPro" id="IPR036390">
    <property type="entry name" value="WH_DNA-bd_sf"/>
</dbReference>
<dbReference type="NCBIfam" id="TIGR00281">
    <property type="entry name" value="SMC-Scp complex subunit ScpB"/>
    <property type="match status" value="1"/>
</dbReference>
<gene>
    <name evidence="5 7" type="primary">scpB</name>
    <name evidence="7" type="ORF">MNODULE_23285</name>
</gene>
<name>A0A7X6DUK4_9BACT</name>
<feature type="compositionally biased region" description="Acidic residues" evidence="6">
    <location>
        <begin position="215"/>
        <end position="224"/>
    </location>
</feature>
<evidence type="ECO:0000256" key="2">
    <source>
        <dbReference type="ARBA" id="ARBA00022618"/>
    </source>
</evidence>
<dbReference type="SUPFAM" id="SSF46785">
    <property type="entry name" value="Winged helix' DNA-binding domain"/>
    <property type="match status" value="2"/>
</dbReference>
<organism evidence="7 8">
    <name type="scientific">Candidatus Manganitrophus noduliformans</name>
    <dbReference type="NCBI Taxonomy" id="2606439"/>
    <lineage>
        <taxon>Bacteria</taxon>
        <taxon>Pseudomonadati</taxon>
        <taxon>Nitrospirota</taxon>
        <taxon>Nitrospiria</taxon>
        <taxon>Candidatus Troglogloeales</taxon>
        <taxon>Candidatus Manganitrophaceae</taxon>
        <taxon>Candidatus Manganitrophus</taxon>
    </lineage>
</organism>